<feature type="binding site" evidence="7">
    <location>
        <begin position="110"/>
        <end position="116"/>
    </location>
    <ligand>
        <name>ATP</name>
        <dbReference type="ChEBI" id="CHEBI:30616"/>
    </ligand>
</feature>
<proteinExistence type="inferred from homology"/>
<evidence type="ECO:0000313" key="11">
    <source>
        <dbReference type="EMBL" id="KGN93109.1"/>
    </source>
</evidence>
<name>A0ABR4XM63_9PORP</name>
<organism evidence="11 12">
    <name type="scientific">Porphyromonas canoris</name>
    <dbReference type="NCBI Taxonomy" id="36875"/>
    <lineage>
        <taxon>Bacteria</taxon>
        <taxon>Pseudomonadati</taxon>
        <taxon>Bacteroidota</taxon>
        <taxon>Bacteroidia</taxon>
        <taxon>Bacteroidales</taxon>
        <taxon>Porphyromonadaceae</taxon>
        <taxon>Porphyromonas</taxon>
    </lineage>
</organism>
<keyword evidence="4 7" id="KW-0436">Ligase</keyword>
<dbReference type="PANTHER" id="PTHR43692">
    <property type="entry name" value="UDP-N-ACETYLMURAMOYLALANINE--D-GLUTAMATE LIGASE"/>
    <property type="match status" value="1"/>
</dbReference>
<dbReference type="Gene3D" id="3.40.1190.10">
    <property type="entry name" value="Mur-like, catalytic domain"/>
    <property type="match status" value="1"/>
</dbReference>
<dbReference type="SUPFAM" id="SSF51984">
    <property type="entry name" value="MurCD N-terminal domain"/>
    <property type="match status" value="1"/>
</dbReference>
<dbReference type="InterPro" id="IPR005762">
    <property type="entry name" value="MurD"/>
</dbReference>
<keyword evidence="7 8" id="KW-0131">Cell cycle</keyword>
<reference evidence="11 12" key="1">
    <citation type="submission" date="2014-08" db="EMBL/GenBank/DDBJ databases">
        <title>Porphyromonas canoris strain:OH2762 Genome sequencing.</title>
        <authorList>
            <person name="Wallis C."/>
            <person name="Deusch O."/>
            <person name="O'Flynn C."/>
            <person name="Davis I."/>
            <person name="Jospin G."/>
            <person name="Darling A.E."/>
            <person name="Coil D.A."/>
            <person name="Alexiev A."/>
            <person name="Horsfall A."/>
            <person name="Kirkwood N."/>
            <person name="Harris S."/>
            <person name="Eisen J.A."/>
        </authorList>
    </citation>
    <scope>NUCLEOTIDE SEQUENCE [LARGE SCALE GENOMIC DNA]</scope>
    <source>
        <strain evidence="12">COT-108 OH2762</strain>
    </source>
</reference>
<evidence type="ECO:0000259" key="9">
    <source>
        <dbReference type="Pfam" id="PF02875"/>
    </source>
</evidence>
<evidence type="ECO:0000256" key="5">
    <source>
        <dbReference type="ARBA" id="ARBA00022741"/>
    </source>
</evidence>
<sequence length="454" mass="50038">MKKIVVLGAGESGLQAALLAKKKGYEVFVSDKNNIPTEVKESLNSAGILFEEGGHTWENISDATIAVKSPGIPQTAPIILQLRENGCEVISEIEFAARHMEGANFIAVTGSNGKTTTTSLIAHVLRSAGWDAVESGNIGFALSRYAQEDSRRDIYVVELSSFQLEDMPTFSPYVSIILNITPDHLDRYDYDIEKYADAKGKVFCNLAPDGLAIYFGEDEEIRKLLVRHPISSGIAKFKFYTQQPEADLYFGSLRENDILVALPQGRFSFKLSELSLKGVHNYCNIMAAIAATLHAGVDLFALKEALRTFKSVPHRMEDAGIVESVHYINDSKATNIDATKYALGAMADKDIILILGGTDKGNDYTTIAEEVKRTSLGLIFMTKDYQKLEQQLGSLGIPYVVSEDVEDTVRRAHEMAKECGANTVLLSPCCASFDLFKNYEDRGDRFKEAVKTLL</sequence>
<dbReference type="HAMAP" id="MF_00639">
    <property type="entry name" value="MurD"/>
    <property type="match status" value="1"/>
</dbReference>
<evidence type="ECO:0000256" key="7">
    <source>
        <dbReference type="HAMAP-Rule" id="MF_00639"/>
    </source>
</evidence>
<comment type="pathway">
    <text evidence="2 7 8">Cell wall biogenesis; peptidoglycan biosynthesis.</text>
</comment>
<dbReference type="Pfam" id="PF02875">
    <property type="entry name" value="Mur_ligase_C"/>
    <property type="match status" value="1"/>
</dbReference>
<feature type="domain" description="Mur ligase central" evidence="10">
    <location>
        <begin position="108"/>
        <end position="291"/>
    </location>
</feature>
<gene>
    <name evidence="7" type="primary">murD</name>
    <name evidence="11" type="ORF">HQ43_02695</name>
</gene>
<dbReference type="PANTHER" id="PTHR43692:SF1">
    <property type="entry name" value="UDP-N-ACETYLMURAMOYLALANINE--D-GLUTAMATE LIGASE"/>
    <property type="match status" value="1"/>
</dbReference>
<comment type="subcellular location">
    <subcellularLocation>
        <location evidence="1 7 8">Cytoplasm</location>
    </subcellularLocation>
</comment>
<feature type="domain" description="Mur ligase C-terminal" evidence="9">
    <location>
        <begin position="314"/>
        <end position="428"/>
    </location>
</feature>
<dbReference type="RefSeq" id="WP_036789266.1">
    <property type="nucleotide sequence ID" value="NZ_JQZV01000005.1"/>
</dbReference>
<comment type="similarity">
    <text evidence="7">Belongs to the MurCDEF family.</text>
</comment>
<dbReference type="Pfam" id="PF08245">
    <property type="entry name" value="Mur_ligase_M"/>
    <property type="match status" value="1"/>
</dbReference>
<keyword evidence="6 7" id="KW-0067">ATP-binding</keyword>
<dbReference type="SUPFAM" id="SSF53244">
    <property type="entry name" value="MurD-like peptide ligases, peptide-binding domain"/>
    <property type="match status" value="1"/>
</dbReference>
<comment type="caution">
    <text evidence="11">The sequence shown here is derived from an EMBL/GenBank/DDBJ whole genome shotgun (WGS) entry which is preliminary data.</text>
</comment>
<evidence type="ECO:0000256" key="3">
    <source>
        <dbReference type="ARBA" id="ARBA00022490"/>
    </source>
</evidence>
<comment type="catalytic activity">
    <reaction evidence="7 8">
        <text>UDP-N-acetyl-alpha-D-muramoyl-L-alanine + D-glutamate + ATP = UDP-N-acetyl-alpha-D-muramoyl-L-alanyl-D-glutamate + ADP + phosphate + H(+)</text>
        <dbReference type="Rhea" id="RHEA:16429"/>
        <dbReference type="ChEBI" id="CHEBI:15378"/>
        <dbReference type="ChEBI" id="CHEBI:29986"/>
        <dbReference type="ChEBI" id="CHEBI:30616"/>
        <dbReference type="ChEBI" id="CHEBI:43474"/>
        <dbReference type="ChEBI" id="CHEBI:83898"/>
        <dbReference type="ChEBI" id="CHEBI:83900"/>
        <dbReference type="ChEBI" id="CHEBI:456216"/>
        <dbReference type="EC" id="6.3.2.9"/>
    </reaction>
</comment>
<accession>A0ABR4XM63</accession>
<keyword evidence="12" id="KW-1185">Reference proteome</keyword>
<evidence type="ECO:0000313" key="12">
    <source>
        <dbReference type="Proteomes" id="UP000030101"/>
    </source>
</evidence>
<dbReference type="InterPro" id="IPR036565">
    <property type="entry name" value="Mur-like_cat_sf"/>
</dbReference>
<evidence type="ECO:0000256" key="1">
    <source>
        <dbReference type="ARBA" id="ARBA00004496"/>
    </source>
</evidence>
<keyword evidence="5 7" id="KW-0547">Nucleotide-binding</keyword>
<dbReference type="EC" id="6.3.2.9" evidence="7 8"/>
<keyword evidence="7 8" id="KW-0133">Cell shape</keyword>
<dbReference type="Proteomes" id="UP000030101">
    <property type="component" value="Unassembled WGS sequence"/>
</dbReference>
<dbReference type="NCBIfam" id="TIGR01087">
    <property type="entry name" value="murD"/>
    <property type="match status" value="1"/>
</dbReference>
<dbReference type="InterPro" id="IPR013221">
    <property type="entry name" value="Mur_ligase_cen"/>
</dbReference>
<keyword evidence="7 8" id="KW-0961">Cell wall biogenesis/degradation</keyword>
<dbReference type="EMBL" id="JQZV01000005">
    <property type="protein sequence ID" value="KGN93109.1"/>
    <property type="molecule type" value="Genomic_DNA"/>
</dbReference>
<evidence type="ECO:0000256" key="4">
    <source>
        <dbReference type="ARBA" id="ARBA00022598"/>
    </source>
</evidence>
<evidence type="ECO:0000256" key="6">
    <source>
        <dbReference type="ARBA" id="ARBA00022840"/>
    </source>
</evidence>
<dbReference type="Gene3D" id="3.90.190.20">
    <property type="entry name" value="Mur ligase, C-terminal domain"/>
    <property type="match status" value="1"/>
</dbReference>
<dbReference type="InterPro" id="IPR036615">
    <property type="entry name" value="Mur_ligase_C_dom_sf"/>
</dbReference>
<keyword evidence="7 8" id="KW-0573">Peptidoglycan synthesis</keyword>
<evidence type="ECO:0000256" key="8">
    <source>
        <dbReference type="RuleBase" id="RU003664"/>
    </source>
</evidence>
<keyword evidence="7 8" id="KW-0132">Cell division</keyword>
<dbReference type="Pfam" id="PF21377">
    <property type="entry name" value="MurD_N"/>
    <property type="match status" value="1"/>
</dbReference>
<comment type="function">
    <text evidence="7 8">Cell wall formation. Catalyzes the addition of glutamate to the nucleotide precursor UDP-N-acetylmuramoyl-L-alanine (UMA).</text>
</comment>
<dbReference type="Gene3D" id="3.40.50.720">
    <property type="entry name" value="NAD(P)-binding Rossmann-like Domain"/>
    <property type="match status" value="1"/>
</dbReference>
<dbReference type="InterPro" id="IPR004101">
    <property type="entry name" value="Mur_ligase_C"/>
</dbReference>
<protein>
    <recommendedName>
        <fullName evidence="7 8">UDP-N-acetylmuramoylalanine--D-glutamate ligase</fullName>
        <ecNumber evidence="7 8">6.3.2.9</ecNumber>
    </recommendedName>
    <alternativeName>
        <fullName evidence="7">D-glutamic acid-adding enzyme</fullName>
    </alternativeName>
    <alternativeName>
        <fullName evidence="7">UDP-N-acetylmuramoyl-L-alanyl-D-glutamate synthetase</fullName>
    </alternativeName>
</protein>
<keyword evidence="3 7" id="KW-0963">Cytoplasm</keyword>
<evidence type="ECO:0000259" key="10">
    <source>
        <dbReference type="Pfam" id="PF08245"/>
    </source>
</evidence>
<evidence type="ECO:0000256" key="2">
    <source>
        <dbReference type="ARBA" id="ARBA00004752"/>
    </source>
</evidence>
<dbReference type="SUPFAM" id="SSF53623">
    <property type="entry name" value="MurD-like peptide ligases, catalytic domain"/>
    <property type="match status" value="1"/>
</dbReference>